<sequence>MMKAKPNKTLKMTTIQEEMKKQVTRYLMTRSNLKPTKEKVHQRELRQKTKNLQRLHNRSQNLNPLKNLLVIPVTHLRPLRKQHQSRKHQERTQIIKKMRVHKLMTSQREKLEDLKKHQGQLRMHPLHHQITTMRQLVKKIMRRKMFQIPHHQFQSHQHHSNWKMEEWMKLGVQLNLMRLKIISMPLQPHHRPRYPHHPQLFWADTATMIMMRMIIIILRSMVQLLVKQMMIPHKIRVGRTQPAEPEEIVQTTLKRMRMIQSRQEWKAQCDSSLQMKAFVTRLKMATRLKSKGEVVASKVTEVQPQQRRLSAEAVLVTVMERVIEATRMRMVVILLMMMIVELSTTMKFPKLEMMRVNKKVPVVLLLQLHLLLPQSWSVGRVCLVNKVGIAATKIQASFRGHKARREAEKAEKAKQSDAELSEELQKLKTTEEKPAAEEEEDLPDLNDPEVNKAATKIQAHFKGHLVRKTLKDPKDASN</sequence>
<comment type="caution">
    <text evidence="2">The sequence shown here is derived from an EMBL/GenBank/DDBJ whole genome shotgun (WGS) entry which is preliminary data.</text>
</comment>
<dbReference type="PROSITE" id="PS50096">
    <property type="entry name" value="IQ"/>
    <property type="match status" value="2"/>
</dbReference>
<dbReference type="EMBL" id="CAXLJM020000046">
    <property type="protein sequence ID" value="CAL8111240.1"/>
    <property type="molecule type" value="Genomic_DNA"/>
</dbReference>
<name>A0ABP1QSN3_9HEXA</name>
<dbReference type="Pfam" id="PF00612">
    <property type="entry name" value="IQ"/>
    <property type="match status" value="2"/>
</dbReference>
<dbReference type="SMART" id="SM00015">
    <property type="entry name" value="IQ"/>
    <property type="match status" value="2"/>
</dbReference>
<keyword evidence="3" id="KW-1185">Reference proteome</keyword>
<evidence type="ECO:0000256" key="1">
    <source>
        <dbReference type="SAM" id="MobiDB-lite"/>
    </source>
</evidence>
<feature type="compositionally biased region" description="Acidic residues" evidence="1">
    <location>
        <begin position="437"/>
        <end position="447"/>
    </location>
</feature>
<dbReference type="CDD" id="cd23767">
    <property type="entry name" value="IQCD"/>
    <property type="match status" value="1"/>
</dbReference>
<feature type="region of interest" description="Disordered" evidence="1">
    <location>
        <begin position="409"/>
        <end position="454"/>
    </location>
</feature>
<evidence type="ECO:0000313" key="3">
    <source>
        <dbReference type="Proteomes" id="UP001642540"/>
    </source>
</evidence>
<dbReference type="Gene3D" id="1.20.5.190">
    <property type="match status" value="1"/>
</dbReference>
<organism evidence="2 3">
    <name type="scientific">Orchesella dallaii</name>
    <dbReference type="NCBI Taxonomy" id="48710"/>
    <lineage>
        <taxon>Eukaryota</taxon>
        <taxon>Metazoa</taxon>
        <taxon>Ecdysozoa</taxon>
        <taxon>Arthropoda</taxon>
        <taxon>Hexapoda</taxon>
        <taxon>Collembola</taxon>
        <taxon>Entomobryomorpha</taxon>
        <taxon>Entomobryoidea</taxon>
        <taxon>Orchesellidae</taxon>
        <taxon>Orchesellinae</taxon>
        <taxon>Orchesella</taxon>
    </lineage>
</organism>
<evidence type="ECO:0000313" key="2">
    <source>
        <dbReference type="EMBL" id="CAL8111240.1"/>
    </source>
</evidence>
<feature type="compositionally biased region" description="Basic and acidic residues" evidence="1">
    <location>
        <begin position="409"/>
        <end position="436"/>
    </location>
</feature>
<dbReference type="PANTHER" id="PTHR10699">
    <property type="entry name" value="NEUROMODULIN"/>
    <property type="match status" value="1"/>
</dbReference>
<proteinExistence type="predicted"/>
<dbReference type="Proteomes" id="UP001642540">
    <property type="component" value="Unassembled WGS sequence"/>
</dbReference>
<dbReference type="InterPro" id="IPR000048">
    <property type="entry name" value="IQ_motif_EF-hand-BS"/>
</dbReference>
<accession>A0ABP1QSN3</accession>
<dbReference type="PANTHER" id="PTHR10699:SF11">
    <property type="entry name" value="IGLOO, ISOFORM A"/>
    <property type="match status" value="1"/>
</dbReference>
<protein>
    <submittedName>
        <fullName evidence="2">Uncharacterized protein</fullName>
    </submittedName>
</protein>
<reference evidence="2 3" key="1">
    <citation type="submission" date="2024-08" db="EMBL/GenBank/DDBJ databases">
        <authorList>
            <person name="Cucini C."/>
            <person name="Frati F."/>
        </authorList>
    </citation>
    <scope>NUCLEOTIDE SEQUENCE [LARGE SCALE GENOMIC DNA]</scope>
</reference>
<gene>
    <name evidence="2" type="ORF">ODALV1_LOCUS14856</name>
</gene>